<dbReference type="SUPFAM" id="SSF53335">
    <property type="entry name" value="S-adenosyl-L-methionine-dependent methyltransferases"/>
    <property type="match status" value="1"/>
</dbReference>
<dbReference type="InterPro" id="IPR041497">
    <property type="entry name" value="Thump-like"/>
</dbReference>
<dbReference type="Gene3D" id="3.40.50.150">
    <property type="entry name" value="Vaccinia Virus protein VP39"/>
    <property type="match status" value="1"/>
</dbReference>
<evidence type="ECO:0000259" key="2">
    <source>
        <dbReference type="Pfam" id="PF18096"/>
    </source>
</evidence>
<protein>
    <submittedName>
        <fullName evidence="3">Methyltransferase domain-containing protein</fullName>
    </submittedName>
</protein>
<dbReference type="Gene3D" id="1.10.10.1110">
    <property type="entry name" value="Methyltransferase PG1098, N-terminal domain"/>
    <property type="match status" value="1"/>
</dbReference>
<dbReference type="Pfam" id="PF13649">
    <property type="entry name" value="Methyltransf_25"/>
    <property type="match status" value="1"/>
</dbReference>
<evidence type="ECO:0000313" key="3">
    <source>
        <dbReference type="EMBL" id="MCQ5082132.1"/>
    </source>
</evidence>
<evidence type="ECO:0000259" key="1">
    <source>
        <dbReference type="Pfam" id="PF13649"/>
    </source>
</evidence>
<dbReference type="Pfam" id="PF18096">
    <property type="entry name" value="Thump_like"/>
    <property type="match status" value="1"/>
</dbReference>
<dbReference type="GO" id="GO:0032259">
    <property type="term" value="P:methylation"/>
    <property type="evidence" value="ECO:0007669"/>
    <property type="project" value="UniProtKB-KW"/>
</dbReference>
<name>A0AAJ1CCR7_9BACT</name>
<dbReference type="GO" id="GO:0008168">
    <property type="term" value="F:methyltransferase activity"/>
    <property type="evidence" value="ECO:0007669"/>
    <property type="project" value="UniProtKB-KW"/>
</dbReference>
<gene>
    <name evidence="3" type="ORF">NE651_04420</name>
</gene>
<proteinExistence type="predicted"/>
<dbReference type="EMBL" id="JANGBQ010000004">
    <property type="protein sequence ID" value="MCQ5082132.1"/>
    <property type="molecule type" value="Genomic_DNA"/>
</dbReference>
<feature type="domain" description="THUMP-like" evidence="2">
    <location>
        <begin position="315"/>
        <end position="374"/>
    </location>
</feature>
<feature type="domain" description="Methyltransferase" evidence="1">
    <location>
        <begin position="90"/>
        <end position="159"/>
    </location>
</feature>
<dbReference type="InterPro" id="IPR041698">
    <property type="entry name" value="Methyltransf_25"/>
</dbReference>
<keyword evidence="3" id="KW-0489">Methyltransferase</keyword>
<dbReference type="CDD" id="cd02440">
    <property type="entry name" value="AdoMet_MTases"/>
    <property type="match status" value="1"/>
</dbReference>
<dbReference type="RefSeq" id="WP_022332772.1">
    <property type="nucleotide sequence ID" value="NZ_JANGBQ010000004.1"/>
</dbReference>
<comment type="caution">
    <text evidence="3">The sequence shown here is derived from an EMBL/GenBank/DDBJ whole genome shotgun (WGS) entry which is preliminary data.</text>
</comment>
<organism evidence="3 4">
    <name type="scientific">Alistipes onderdonkii</name>
    <dbReference type="NCBI Taxonomy" id="328813"/>
    <lineage>
        <taxon>Bacteria</taxon>
        <taxon>Pseudomonadati</taxon>
        <taxon>Bacteroidota</taxon>
        <taxon>Bacteroidia</taxon>
        <taxon>Bacteroidales</taxon>
        <taxon>Rikenellaceae</taxon>
        <taxon>Alistipes</taxon>
    </lineage>
</organism>
<reference evidence="3" key="1">
    <citation type="submission" date="2022-06" db="EMBL/GenBank/DDBJ databases">
        <title>Isolation of gut microbiota from human fecal samples.</title>
        <authorList>
            <person name="Pamer E.G."/>
            <person name="Barat B."/>
            <person name="Waligurski E."/>
            <person name="Medina S."/>
            <person name="Paddock L."/>
            <person name="Mostad J."/>
        </authorList>
    </citation>
    <scope>NUCLEOTIDE SEQUENCE</scope>
    <source>
        <strain evidence="3">DFI.6.22</strain>
    </source>
</reference>
<sequence length="383" mass="41880">MITPGEYTLLLTDEVQRAIAANRGRDPLEVALDRNIPHARLVATQVKYLARAEAKLPSYASAQCILPPLAFEQASSEACSAHKRIAGGAVLDLTCGLGADAFFLARRFRRVVALERDQTLARIAAENFRRLGAANIEVVNTSAETYLAQPGLHFDWVYADPDRRSGDGRKMVRLEDCSPDILSLMPLISRASGRLCVKNSPLFDIGEALRLFPGARVEAVSLGDECKEVVIYADGTGPGITATALGRGSFTATPAQAGATPPPGAFEPDRYRWLVVPDVALQKARLARLHLRGKADIWSENGYGFAAERPEGIIGKVFAIERIEPYDPRRLKRAFKGRGAELMKRDFPFAAEELARRLGVHAGNDVRLAFTKIGSGFWVVRLE</sequence>
<dbReference type="AlphaFoldDB" id="A0AAJ1CCR7"/>
<dbReference type="Proteomes" id="UP001205035">
    <property type="component" value="Unassembled WGS sequence"/>
</dbReference>
<accession>A0AAJ1CCR7</accession>
<keyword evidence="3" id="KW-0808">Transferase</keyword>
<evidence type="ECO:0000313" key="4">
    <source>
        <dbReference type="Proteomes" id="UP001205035"/>
    </source>
</evidence>
<dbReference type="InterPro" id="IPR029063">
    <property type="entry name" value="SAM-dependent_MTases_sf"/>
</dbReference>